<keyword evidence="5" id="KW-0535">Nitrogen fixation</keyword>
<dbReference type="GO" id="GO:0009399">
    <property type="term" value="P:nitrogen fixation"/>
    <property type="evidence" value="ECO:0007669"/>
    <property type="project" value="InterPro"/>
</dbReference>
<dbReference type="AlphaFoldDB" id="A0A366IAV8"/>
<gene>
    <name evidence="6" type="ORF">DES54_10463</name>
</gene>
<evidence type="ECO:0000256" key="5">
    <source>
        <dbReference type="ARBA" id="ARBA00023231"/>
    </source>
</evidence>
<evidence type="ECO:0000313" key="7">
    <source>
        <dbReference type="Proteomes" id="UP000253046"/>
    </source>
</evidence>
<evidence type="ECO:0000313" key="6">
    <source>
        <dbReference type="EMBL" id="RBP65799.1"/>
    </source>
</evidence>
<keyword evidence="7" id="KW-1185">Reference proteome</keyword>
<evidence type="ECO:0000256" key="1">
    <source>
        <dbReference type="ARBA" id="ARBA00002247"/>
    </source>
</evidence>
<comment type="function">
    <text evidence="1">May protect the nitrogenase Fe-Mo protein from oxidative damage.</text>
</comment>
<accession>A0A366IAV8</accession>
<comment type="subunit">
    <text evidence="3">Homotrimer; associates with NifD.</text>
</comment>
<comment type="similarity">
    <text evidence="2">Belongs to the NifW family.</text>
</comment>
<dbReference type="RefSeq" id="WP_169050456.1">
    <property type="nucleotide sequence ID" value="NZ_AGJP01000001.1"/>
</dbReference>
<evidence type="ECO:0000256" key="3">
    <source>
        <dbReference type="ARBA" id="ARBA00011284"/>
    </source>
</evidence>
<dbReference type="Pfam" id="PF03206">
    <property type="entry name" value="NifW"/>
    <property type="match status" value="1"/>
</dbReference>
<reference evidence="6 7" key="1">
    <citation type="submission" date="2018-06" db="EMBL/GenBank/DDBJ databases">
        <title>Genomic Encyclopedia of Type Strains, Phase IV (KMG-IV): sequencing the most valuable type-strain genomes for metagenomic binning, comparative biology and taxonomic classification.</title>
        <authorList>
            <person name="Goeker M."/>
        </authorList>
    </citation>
    <scope>NUCLEOTIDE SEQUENCE [LARGE SCALE GENOMIC DNA]</scope>
    <source>
        <strain evidence="6 7">DSM 30166</strain>
    </source>
</reference>
<comment type="caution">
    <text evidence="6">The sequence shown here is derived from an EMBL/GenBank/DDBJ whole genome shotgun (WGS) entry which is preliminary data.</text>
</comment>
<sequence>MTWFDELPGVSQLESAEDFLRFFAVPFDAQQVRVRHLHILHAFSRRLRQYHPAEEPALTPLQRQQWRLQQVQAMLRESYLHVVGGELRQRSELKVYQRTVRCFIPWLLLDEGEAT</sequence>
<organism evidence="6 7">
    <name type="scientific">Brenneria salicis ATCC 15712 = DSM 30166</name>
    <dbReference type="NCBI Taxonomy" id="714314"/>
    <lineage>
        <taxon>Bacteria</taxon>
        <taxon>Pseudomonadati</taxon>
        <taxon>Pseudomonadota</taxon>
        <taxon>Gammaproteobacteria</taxon>
        <taxon>Enterobacterales</taxon>
        <taxon>Pectobacteriaceae</taxon>
        <taxon>Brenneria</taxon>
    </lineage>
</organism>
<name>A0A366IAV8_9GAMM</name>
<dbReference type="InterPro" id="IPR004893">
    <property type="entry name" value="NifW"/>
</dbReference>
<proteinExistence type="inferred from homology"/>
<dbReference type="EMBL" id="QNRY01000004">
    <property type="protein sequence ID" value="RBP65799.1"/>
    <property type="molecule type" value="Genomic_DNA"/>
</dbReference>
<protein>
    <recommendedName>
        <fullName evidence="4">Nitrogenase-stabilizing/protective protein NifW</fullName>
    </recommendedName>
</protein>
<evidence type="ECO:0000256" key="4">
    <source>
        <dbReference type="ARBA" id="ARBA00016274"/>
    </source>
</evidence>
<dbReference type="Proteomes" id="UP000253046">
    <property type="component" value="Unassembled WGS sequence"/>
</dbReference>
<evidence type="ECO:0000256" key="2">
    <source>
        <dbReference type="ARBA" id="ARBA00008351"/>
    </source>
</evidence>